<evidence type="ECO:0000313" key="2">
    <source>
        <dbReference type="Proteomes" id="UP000032361"/>
    </source>
</evidence>
<gene>
    <name evidence="1" type="ORF">PK35_03290</name>
</gene>
<keyword evidence="2" id="KW-1185">Reference proteome</keyword>
<dbReference type="OrthoDB" id="1021116at2"/>
<sequence length="180" mass="20138">MILKPQPSGSCSIIPTNTENDAKKVVINATTQLGLQAASVLTINPSFLNPPTFSKQPKIIKNKNGSLHLDYSLDIEFEDQSLISWYRCTDKYGSNPIEISVSRLNKPLKTYKLSQGDIDYFIMAKISPKHKRCHASEPKTVIFSKKITSKDIKSNPNILEPDFETLSAKNQSQVIPRFGL</sequence>
<dbReference type="AlphaFoldDB" id="A0A0D7W3Y4"/>
<name>A0A0D7W3Y4_9FLAO</name>
<organism evidence="1 2">
    <name type="scientific">Neotamlana nanhaiensis</name>
    <dbReference type="NCBI Taxonomy" id="1382798"/>
    <lineage>
        <taxon>Bacteria</taxon>
        <taxon>Pseudomonadati</taxon>
        <taxon>Bacteroidota</taxon>
        <taxon>Flavobacteriia</taxon>
        <taxon>Flavobacteriales</taxon>
        <taxon>Flavobacteriaceae</taxon>
        <taxon>Neotamlana</taxon>
    </lineage>
</organism>
<dbReference type="Proteomes" id="UP000032361">
    <property type="component" value="Unassembled WGS sequence"/>
</dbReference>
<reference evidence="1 2" key="1">
    <citation type="journal article" date="2015" name="Antonie Van Leeuwenhoek">
        <title>Tamlana nanhaiensis sp. nov., isolated from surface seawater collected from the South China Sea.</title>
        <authorList>
            <person name="Liu X."/>
            <person name="Lai Q."/>
            <person name="Du Y."/>
            <person name="Li G."/>
            <person name="Sun F."/>
            <person name="Shao Z."/>
        </authorList>
    </citation>
    <scope>NUCLEOTIDE SEQUENCE [LARGE SCALE GENOMIC DNA]</scope>
    <source>
        <strain evidence="1 2">FHC16</strain>
    </source>
</reference>
<dbReference type="EMBL" id="JTDV01000002">
    <property type="protein sequence ID" value="KJD33791.1"/>
    <property type="molecule type" value="Genomic_DNA"/>
</dbReference>
<protein>
    <submittedName>
        <fullName evidence="1">Uncharacterized protein</fullName>
    </submittedName>
</protein>
<dbReference type="RefSeq" id="WP_044625276.1">
    <property type="nucleotide sequence ID" value="NZ_JTDV01000002.1"/>
</dbReference>
<comment type="caution">
    <text evidence="1">The sequence shown here is derived from an EMBL/GenBank/DDBJ whole genome shotgun (WGS) entry which is preliminary data.</text>
</comment>
<evidence type="ECO:0000313" key="1">
    <source>
        <dbReference type="EMBL" id="KJD33791.1"/>
    </source>
</evidence>
<accession>A0A0D7W3Y4</accession>
<proteinExistence type="predicted"/>
<dbReference type="PATRIC" id="fig|1382798.3.peg.1824"/>